<gene>
    <name evidence="2" type="ORF">A2242_04715</name>
</gene>
<evidence type="ECO:0000313" key="3">
    <source>
        <dbReference type="Proteomes" id="UP000178925"/>
    </source>
</evidence>
<dbReference type="EMBL" id="MFGC01000008">
    <property type="protein sequence ID" value="OGF28614.1"/>
    <property type="molecule type" value="Genomic_DNA"/>
</dbReference>
<dbReference type="InterPro" id="IPR005883">
    <property type="entry name" value="PilM"/>
</dbReference>
<dbReference type="Proteomes" id="UP000178925">
    <property type="component" value="Unassembled WGS sequence"/>
</dbReference>
<dbReference type="PANTHER" id="PTHR32432">
    <property type="entry name" value="CELL DIVISION PROTEIN FTSA-RELATED"/>
    <property type="match status" value="1"/>
</dbReference>
<dbReference type="SMART" id="SM00842">
    <property type="entry name" value="FtsA"/>
    <property type="match status" value="1"/>
</dbReference>
<name>A0A1F5SPK4_9BACT</name>
<evidence type="ECO:0000259" key="1">
    <source>
        <dbReference type="SMART" id="SM00842"/>
    </source>
</evidence>
<dbReference type="Gene3D" id="3.30.420.40">
    <property type="match status" value="2"/>
</dbReference>
<reference evidence="2 3" key="1">
    <citation type="journal article" date="2016" name="Nat. Commun.">
        <title>Thousands of microbial genomes shed light on interconnected biogeochemical processes in an aquifer system.</title>
        <authorList>
            <person name="Anantharaman K."/>
            <person name="Brown C.T."/>
            <person name="Hug L.A."/>
            <person name="Sharon I."/>
            <person name="Castelle C.J."/>
            <person name="Probst A.J."/>
            <person name="Thomas B.C."/>
            <person name="Singh A."/>
            <person name="Wilkins M.J."/>
            <person name="Karaoz U."/>
            <person name="Brodie E.L."/>
            <person name="Williams K.H."/>
            <person name="Hubbard S.S."/>
            <person name="Banfield J.F."/>
        </authorList>
    </citation>
    <scope>NUCLEOTIDE SEQUENCE [LARGE SCALE GENOMIC DNA]</scope>
</reference>
<dbReference type="STRING" id="1797995.A2242_04715"/>
<dbReference type="InterPro" id="IPR003494">
    <property type="entry name" value="SHS2_FtsA"/>
</dbReference>
<sequence length="344" mass="37606">MALFNKTQSYVGFDIGTTSVKAVELKQVKGIPTLVNYGYSEEVADFAKKALEFDVTRITDIIMELRKRCNMTSVNAVAAMPSFSVFSSVLNLHEAKKEDMESAVMWEAKKVIPLALEEMILDWKVVDEDGKKNVKVLLTGAPRSLVKKYISIFQKAQLRLVSLETEMFSLIRALVGDDPSVIAVVDLGAVNTDIAVVEGGLPTFIRSLEAGGIMITKAVSDSLKVGFKRAEQFKSDLSLGAVNDSGKQLPKIITDTLSSITNEIKYSLTVYQQENNKKIEKIILSGGGAHLLNIAAYISGIMDMNVIIGDPWARVSYPLDLKPVLAEMGPRMAIAVGLALRETL</sequence>
<dbReference type="SUPFAM" id="SSF53067">
    <property type="entry name" value="Actin-like ATPase domain"/>
    <property type="match status" value="2"/>
</dbReference>
<evidence type="ECO:0000313" key="2">
    <source>
        <dbReference type="EMBL" id="OGF28614.1"/>
    </source>
</evidence>
<dbReference type="CDD" id="cd24049">
    <property type="entry name" value="ASKHA_NBD_PilM"/>
    <property type="match status" value="1"/>
</dbReference>
<protein>
    <recommendedName>
        <fullName evidence="1">SHS2 domain-containing protein</fullName>
    </recommendedName>
</protein>
<dbReference type="Gene3D" id="3.30.1490.300">
    <property type="match status" value="1"/>
</dbReference>
<comment type="caution">
    <text evidence="2">The sequence shown here is derived from an EMBL/GenBank/DDBJ whole genome shotgun (WGS) entry which is preliminary data.</text>
</comment>
<dbReference type="GO" id="GO:0051301">
    <property type="term" value="P:cell division"/>
    <property type="evidence" value="ECO:0007669"/>
    <property type="project" value="InterPro"/>
</dbReference>
<organism evidence="2 3">
    <name type="scientific">Candidatus Falkowbacteria bacterium RIFOXYA2_FULL_47_9</name>
    <dbReference type="NCBI Taxonomy" id="1797995"/>
    <lineage>
        <taxon>Bacteria</taxon>
        <taxon>Candidatus Falkowiibacteriota</taxon>
    </lineage>
</organism>
<feature type="domain" description="SHS2" evidence="1">
    <location>
        <begin position="10"/>
        <end position="174"/>
    </location>
</feature>
<dbReference type="Pfam" id="PF11104">
    <property type="entry name" value="PilM_2"/>
    <property type="match status" value="1"/>
</dbReference>
<accession>A0A1F5SPK4</accession>
<dbReference type="PANTHER" id="PTHR32432:SF3">
    <property type="entry name" value="ETHANOLAMINE UTILIZATION PROTEIN EUTJ"/>
    <property type="match status" value="1"/>
</dbReference>
<proteinExistence type="predicted"/>
<dbReference type="PIRSF" id="PIRSF019169">
    <property type="entry name" value="PilM"/>
    <property type="match status" value="1"/>
</dbReference>
<dbReference type="InterPro" id="IPR050696">
    <property type="entry name" value="FtsA/MreB"/>
</dbReference>
<dbReference type="NCBIfam" id="TIGR01175">
    <property type="entry name" value="pilM"/>
    <property type="match status" value="1"/>
</dbReference>
<dbReference type="InterPro" id="IPR043129">
    <property type="entry name" value="ATPase_NBD"/>
</dbReference>
<dbReference type="AlphaFoldDB" id="A0A1F5SPK4"/>